<dbReference type="EC" id="1.11.1.5" evidence="11"/>
<dbReference type="Proteomes" id="UP000249005">
    <property type="component" value="Chromosome 1"/>
</dbReference>
<proteinExistence type="predicted"/>
<feature type="domain" description="Cytochrome c" evidence="10">
    <location>
        <begin position="182"/>
        <end position="314"/>
    </location>
</feature>
<dbReference type="EMBL" id="LS483470">
    <property type="protein sequence ID" value="SQI41958.1"/>
    <property type="molecule type" value="Genomic_DNA"/>
</dbReference>
<dbReference type="OrthoDB" id="9805202at2"/>
<dbReference type="PROSITE" id="PS51007">
    <property type="entry name" value="CYTC"/>
    <property type="match status" value="3"/>
</dbReference>
<keyword evidence="12" id="KW-1185">Reference proteome</keyword>
<dbReference type="InterPro" id="IPR004852">
    <property type="entry name" value="Di-haem_cyt_c_peroxidsae"/>
</dbReference>
<evidence type="ECO:0000313" key="12">
    <source>
        <dbReference type="Proteomes" id="UP000249005"/>
    </source>
</evidence>
<sequence length="466" mass="51717">MIKKIFIGACAIGIVGYLGTAAYIYNYDQDRSARLIETATPKGDAKVREIFYQRGCEYCHTGNADMPFYASFPIAKQLMTYDVEMGYVHFNLQATMDSLIGGTAAPESDLAKIERVIQDGNMPPTRYTAVHWNGGISDEDREAILNWAKAQRATYYVTKGVRDEFKNEAVQPLPEPMPVDAKKVALGSVLYHDNRLSGDDSLSCETCHRLSSGGVDNLVTSKGINGQFGPINAPTVFNSVYNVEQFWDGRAKNLQEQAGGPPLNPIEMGSESWEQIIDKLAKDPALSAAFVAVYPEGFSADAITDAIAEFEKTLVTPDSPFDRYMKGDDSALSAQQKRGFQLFKDNKCDTCHVGKNLGGQSFEMMGLKEDYFAARGNGLTDVDLGRFNFTTFERDRFRFKVPTLRNIEQTGPYLHDGSINSLEGAVEMMLKFQLENELPKKDVEDIVAFLTSLTGKYTLDQPTKIE</sequence>
<keyword evidence="2" id="KW-0813">Transport</keyword>
<dbReference type="InterPro" id="IPR025992">
    <property type="entry name" value="Haem-bd"/>
</dbReference>
<evidence type="ECO:0000256" key="7">
    <source>
        <dbReference type="ARBA" id="ARBA00023002"/>
    </source>
</evidence>
<keyword evidence="6" id="KW-0249">Electron transport</keyword>
<evidence type="ECO:0000256" key="4">
    <source>
        <dbReference type="ARBA" id="ARBA00022617"/>
    </source>
</evidence>
<evidence type="ECO:0000256" key="3">
    <source>
        <dbReference type="ARBA" id="ARBA00022559"/>
    </source>
</evidence>
<comment type="subcellular location">
    <subcellularLocation>
        <location evidence="1">Cell envelope</location>
    </subcellularLocation>
</comment>
<organism evidence="11 12">
    <name type="scientific">Leminorella richardii</name>
    <dbReference type="NCBI Taxonomy" id="158841"/>
    <lineage>
        <taxon>Bacteria</taxon>
        <taxon>Pseudomonadati</taxon>
        <taxon>Pseudomonadota</taxon>
        <taxon>Gammaproteobacteria</taxon>
        <taxon>Enterobacterales</taxon>
        <taxon>Budviciaceae</taxon>
        <taxon>Leminorella</taxon>
    </lineage>
</organism>
<dbReference type="InterPro" id="IPR036909">
    <property type="entry name" value="Cyt_c-like_dom_sf"/>
</dbReference>
<evidence type="ECO:0000256" key="9">
    <source>
        <dbReference type="PROSITE-ProRule" id="PRU00433"/>
    </source>
</evidence>
<keyword evidence="4 9" id="KW-0349">Heme</keyword>
<dbReference type="PANTHER" id="PTHR30600:SF7">
    <property type="entry name" value="CYTOCHROME C PEROXIDASE-RELATED"/>
    <property type="match status" value="1"/>
</dbReference>
<evidence type="ECO:0000256" key="6">
    <source>
        <dbReference type="ARBA" id="ARBA00022982"/>
    </source>
</evidence>
<dbReference type="GO" id="GO:0046872">
    <property type="term" value="F:metal ion binding"/>
    <property type="evidence" value="ECO:0007669"/>
    <property type="project" value="UniProtKB-KW"/>
</dbReference>
<reference evidence="11 12" key="1">
    <citation type="submission" date="2018-06" db="EMBL/GenBank/DDBJ databases">
        <authorList>
            <consortium name="Pathogen Informatics"/>
            <person name="Doyle S."/>
        </authorList>
    </citation>
    <scope>NUCLEOTIDE SEQUENCE [LARGE SCALE GENOMIC DNA]</scope>
    <source>
        <strain evidence="11 12">NCTC12151</strain>
    </source>
</reference>
<dbReference type="FunFam" id="1.10.760.10:FF:000004">
    <property type="entry name" value="Cytochrome c peroxidase"/>
    <property type="match status" value="1"/>
</dbReference>
<evidence type="ECO:0000313" key="11">
    <source>
        <dbReference type="EMBL" id="SQI41958.1"/>
    </source>
</evidence>
<dbReference type="GO" id="GO:0030313">
    <property type="term" value="C:cell envelope"/>
    <property type="evidence" value="ECO:0007669"/>
    <property type="project" value="UniProtKB-SubCell"/>
</dbReference>
<dbReference type="InterPro" id="IPR009056">
    <property type="entry name" value="Cyt_c-like_dom"/>
</dbReference>
<dbReference type="Gene3D" id="1.10.760.10">
    <property type="entry name" value="Cytochrome c-like domain"/>
    <property type="match status" value="2"/>
</dbReference>
<dbReference type="AlphaFoldDB" id="A0A2X4V1C1"/>
<evidence type="ECO:0000256" key="1">
    <source>
        <dbReference type="ARBA" id="ARBA00004196"/>
    </source>
</evidence>
<evidence type="ECO:0000256" key="2">
    <source>
        <dbReference type="ARBA" id="ARBA00022448"/>
    </source>
</evidence>
<feature type="domain" description="Cytochrome c" evidence="10">
    <location>
        <begin position="43"/>
        <end position="152"/>
    </location>
</feature>
<evidence type="ECO:0000256" key="8">
    <source>
        <dbReference type="ARBA" id="ARBA00023004"/>
    </source>
</evidence>
<dbReference type="SUPFAM" id="SSF46626">
    <property type="entry name" value="Cytochrome c"/>
    <property type="match status" value="3"/>
</dbReference>
<dbReference type="Pfam" id="PF14376">
    <property type="entry name" value="Haem_bd"/>
    <property type="match status" value="1"/>
</dbReference>
<dbReference type="PANTHER" id="PTHR30600">
    <property type="entry name" value="CYTOCHROME C PEROXIDASE-RELATED"/>
    <property type="match status" value="1"/>
</dbReference>
<dbReference type="GO" id="GO:0004130">
    <property type="term" value="F:cytochrome-c peroxidase activity"/>
    <property type="evidence" value="ECO:0007669"/>
    <property type="project" value="UniProtKB-EC"/>
</dbReference>
<keyword evidence="8 9" id="KW-0408">Iron</keyword>
<accession>A0A2X4V1C1</accession>
<feature type="domain" description="Cytochrome c" evidence="10">
    <location>
        <begin position="334"/>
        <end position="454"/>
    </location>
</feature>
<keyword evidence="3 11" id="KW-0575">Peroxidase</keyword>
<protein>
    <submittedName>
        <fullName evidence="11">Cytochrome c551 peroxidase</fullName>
        <ecNumber evidence="11">1.11.1.5</ecNumber>
    </submittedName>
</protein>
<dbReference type="GO" id="GO:0009055">
    <property type="term" value="F:electron transfer activity"/>
    <property type="evidence" value="ECO:0007669"/>
    <property type="project" value="InterPro"/>
</dbReference>
<evidence type="ECO:0000256" key="5">
    <source>
        <dbReference type="ARBA" id="ARBA00022723"/>
    </source>
</evidence>
<keyword evidence="5 9" id="KW-0479">Metal-binding</keyword>
<gene>
    <name evidence="11" type="primary">ccp</name>
    <name evidence="11" type="ORF">NCTC12151_02436</name>
</gene>
<evidence type="ECO:0000259" key="10">
    <source>
        <dbReference type="PROSITE" id="PS51007"/>
    </source>
</evidence>
<dbReference type="KEGG" id="lri:NCTC12151_02436"/>
<dbReference type="InterPro" id="IPR051395">
    <property type="entry name" value="Cytochrome_c_Peroxidase/MauG"/>
</dbReference>
<dbReference type="RefSeq" id="WP_111740887.1">
    <property type="nucleotide sequence ID" value="NZ_LR698987.1"/>
</dbReference>
<keyword evidence="7 11" id="KW-0560">Oxidoreductase</keyword>
<dbReference type="Pfam" id="PF03150">
    <property type="entry name" value="CCP_MauG"/>
    <property type="match status" value="1"/>
</dbReference>
<dbReference type="GO" id="GO:0020037">
    <property type="term" value="F:heme binding"/>
    <property type="evidence" value="ECO:0007669"/>
    <property type="project" value="InterPro"/>
</dbReference>
<dbReference type="SMART" id="SM01235">
    <property type="entry name" value="Haem_bd"/>
    <property type="match status" value="1"/>
</dbReference>
<name>A0A2X4V1C1_9GAMM</name>